<name>A0A922NFX3_9PLEO</name>
<sequence length="80" mass="9543">MSQRSDYQPHDPNKVLAPWSEEKNMVLDQWNYVPSPRDDFEEVFDKSLDSYDDWEDDCGTSCRDIISDRDRNCYDSDRLS</sequence>
<organism evidence="1 2">
    <name type="scientific">Pyrenophora tritici-repentis</name>
    <dbReference type="NCBI Taxonomy" id="45151"/>
    <lineage>
        <taxon>Eukaryota</taxon>
        <taxon>Fungi</taxon>
        <taxon>Dikarya</taxon>
        <taxon>Ascomycota</taxon>
        <taxon>Pezizomycotina</taxon>
        <taxon>Dothideomycetes</taxon>
        <taxon>Pleosporomycetidae</taxon>
        <taxon>Pleosporales</taxon>
        <taxon>Pleosporineae</taxon>
        <taxon>Pleosporaceae</taxon>
        <taxon>Pyrenophora</taxon>
    </lineage>
</organism>
<evidence type="ECO:0000313" key="2">
    <source>
        <dbReference type="Proteomes" id="UP000249757"/>
    </source>
</evidence>
<dbReference type="EMBL" id="NRDI02000005">
    <property type="protein sequence ID" value="KAI1515913.1"/>
    <property type="molecule type" value="Genomic_DNA"/>
</dbReference>
<gene>
    <name evidence="1" type="ORF">Ptr86124_004450</name>
</gene>
<dbReference type="AlphaFoldDB" id="A0A922NFX3"/>
<dbReference type="Proteomes" id="UP000249757">
    <property type="component" value="Unassembled WGS sequence"/>
</dbReference>
<evidence type="ECO:0000313" key="1">
    <source>
        <dbReference type="EMBL" id="KAI1515913.1"/>
    </source>
</evidence>
<reference evidence="2" key="1">
    <citation type="journal article" date="2022" name="Microb. Genom.">
        <title>A global pangenome for the wheat fungal pathogen Pyrenophora tritici-repentis and prediction of effector protein structural homology.</title>
        <authorList>
            <person name="Moolhuijzen P.M."/>
            <person name="See P.T."/>
            <person name="Shi G."/>
            <person name="Powell H.R."/>
            <person name="Cockram J."/>
            <person name="Jorgensen L.N."/>
            <person name="Benslimane H."/>
            <person name="Strelkov S.E."/>
            <person name="Turner J."/>
            <person name="Liu Z."/>
            <person name="Moffat C.S."/>
        </authorList>
    </citation>
    <scope>NUCLEOTIDE SEQUENCE [LARGE SCALE GENOMIC DNA]</scope>
</reference>
<accession>A0A922NFX3</accession>
<comment type="caution">
    <text evidence="1">The sequence shown here is derived from an EMBL/GenBank/DDBJ whole genome shotgun (WGS) entry which is preliminary data.</text>
</comment>
<proteinExistence type="predicted"/>
<keyword evidence="2" id="KW-1185">Reference proteome</keyword>
<protein>
    <submittedName>
        <fullName evidence="1">Uncharacterized protein</fullName>
    </submittedName>
</protein>